<evidence type="ECO:0000256" key="2">
    <source>
        <dbReference type="ARBA" id="ARBA00012438"/>
    </source>
</evidence>
<keyword evidence="5 11" id="KW-0418">Kinase</keyword>
<dbReference type="InterPro" id="IPR036097">
    <property type="entry name" value="HisK_dim/P_sf"/>
</dbReference>
<proteinExistence type="predicted"/>
<dbReference type="Gene3D" id="3.30.565.10">
    <property type="entry name" value="Histidine kinase-like ATPase, C-terminal domain"/>
    <property type="match status" value="1"/>
</dbReference>
<dbReference type="GO" id="GO:0005524">
    <property type="term" value="F:ATP binding"/>
    <property type="evidence" value="ECO:0007669"/>
    <property type="project" value="UniProtKB-KW"/>
</dbReference>
<keyword evidence="12" id="KW-1185">Reference proteome</keyword>
<dbReference type="SMART" id="SM00387">
    <property type="entry name" value="HATPase_c"/>
    <property type="match status" value="1"/>
</dbReference>
<dbReference type="SUPFAM" id="SSF47384">
    <property type="entry name" value="Homodimeric domain of signal transducing histidine kinase"/>
    <property type="match status" value="1"/>
</dbReference>
<evidence type="ECO:0000313" key="11">
    <source>
        <dbReference type="EMBL" id="BBB90473.1"/>
    </source>
</evidence>
<protein>
    <recommendedName>
        <fullName evidence="2">histidine kinase</fullName>
        <ecNumber evidence="2">2.7.13.3</ecNumber>
    </recommendedName>
</protein>
<feature type="transmembrane region" description="Helical" evidence="8">
    <location>
        <begin position="33"/>
        <end position="53"/>
    </location>
</feature>
<evidence type="ECO:0000256" key="8">
    <source>
        <dbReference type="SAM" id="Phobius"/>
    </source>
</evidence>
<dbReference type="InterPro" id="IPR000700">
    <property type="entry name" value="PAS-assoc_C"/>
</dbReference>
<organism evidence="11 12">
    <name type="scientific">Methylomusa anaerophila</name>
    <dbReference type="NCBI Taxonomy" id="1930071"/>
    <lineage>
        <taxon>Bacteria</taxon>
        <taxon>Bacillati</taxon>
        <taxon>Bacillota</taxon>
        <taxon>Negativicutes</taxon>
        <taxon>Selenomonadales</taxon>
        <taxon>Sporomusaceae</taxon>
        <taxon>Methylomusa</taxon>
    </lineage>
</organism>
<dbReference type="InterPro" id="IPR003594">
    <property type="entry name" value="HATPase_dom"/>
</dbReference>
<keyword evidence="8" id="KW-1133">Transmembrane helix</keyword>
<dbReference type="SMART" id="SM00086">
    <property type="entry name" value="PAC"/>
    <property type="match status" value="1"/>
</dbReference>
<evidence type="ECO:0000256" key="5">
    <source>
        <dbReference type="ARBA" id="ARBA00022777"/>
    </source>
</evidence>
<dbReference type="SUPFAM" id="SSF55874">
    <property type="entry name" value="ATPase domain of HSP90 chaperone/DNA topoisomerase II/histidine kinase"/>
    <property type="match status" value="1"/>
</dbReference>
<dbReference type="InterPro" id="IPR013655">
    <property type="entry name" value="PAS_fold_3"/>
</dbReference>
<feature type="transmembrane region" description="Helical" evidence="8">
    <location>
        <begin position="91"/>
        <end position="109"/>
    </location>
</feature>
<dbReference type="Pfam" id="PF08447">
    <property type="entry name" value="PAS_3"/>
    <property type="match status" value="1"/>
</dbReference>
<dbReference type="InterPro" id="IPR035965">
    <property type="entry name" value="PAS-like_dom_sf"/>
</dbReference>
<dbReference type="PANTHER" id="PTHR43065">
    <property type="entry name" value="SENSOR HISTIDINE KINASE"/>
    <property type="match status" value="1"/>
</dbReference>
<sequence>MNLAMFCSVAGTISLIFVYWYLYAVYRERYIGLWILGWLGFALRIVLFDFGIFDWQTSLVSFIIFQTFYLGTILLFLSGTYLFCGRPFKRWWLHWAGSIFVLSIIFVLLDLPISYKLAPSAVFTGIILIHIGEIFMHNLQIKGIGSLITGYSYFLWGILTVIMPYTLTIPWLSPWCYSVTGILRLIIASGTLMIYFEKTRLDLTNKEAQYRLLAENAVDVIFRYRQLPEPQFEYISPSVLAITGYSPPEYYADAKLMRRLVESRDLPLYDDFMAHPWKYNHLPLTLRLIRKDNKIVWVEKKCFSTYDEKGNLLTTEGSIRDITARKELEQLTIRADKMNLVGEMAANMAHEIRNPLTTVRGYLQVMQGKAELSDYYTRRFNWMIEELDRTNGIICEYLLLAKDKRAERKNCGLNTIIGTLYPLIQADAAAFNVVVSLDLKPVPQLYLDENEIRQLILHLVRNGLEAMPRGGELTICTGWKNNEIILSVRDQGLGVPAHILENLGTPFLTTKNTGIGLGLPICYRIATRHNATIDVKTGNLGTTFFVYFQSNFAA</sequence>
<dbReference type="EMBL" id="AP018449">
    <property type="protein sequence ID" value="BBB90473.1"/>
    <property type="molecule type" value="Genomic_DNA"/>
</dbReference>
<comment type="catalytic activity">
    <reaction evidence="1">
        <text>ATP + protein L-histidine = ADP + protein N-phospho-L-histidine.</text>
        <dbReference type="EC" id="2.7.13.3"/>
    </reaction>
</comment>
<dbReference type="CDD" id="cd00082">
    <property type="entry name" value="HisKA"/>
    <property type="match status" value="1"/>
</dbReference>
<feature type="transmembrane region" description="Helical" evidence="8">
    <location>
        <begin position="121"/>
        <end position="139"/>
    </location>
</feature>
<name>A0A348AHC5_9FIRM</name>
<evidence type="ECO:0000256" key="6">
    <source>
        <dbReference type="ARBA" id="ARBA00022840"/>
    </source>
</evidence>
<evidence type="ECO:0000256" key="7">
    <source>
        <dbReference type="ARBA" id="ARBA00023012"/>
    </source>
</evidence>
<gene>
    <name evidence="11" type="primary">kinA_4</name>
    <name evidence="11" type="ORF">MAMMFC1_01124</name>
</gene>
<dbReference type="RefSeq" id="WP_126307213.1">
    <property type="nucleotide sequence ID" value="NZ_AP018449.1"/>
</dbReference>
<dbReference type="NCBIfam" id="TIGR00229">
    <property type="entry name" value="sensory_box"/>
    <property type="match status" value="1"/>
</dbReference>
<accession>A0A348AHC5</accession>
<keyword evidence="8" id="KW-0812">Transmembrane</keyword>
<keyword evidence="7" id="KW-0902">Two-component regulatory system</keyword>
<keyword evidence="8" id="KW-0472">Membrane</keyword>
<dbReference type="EC" id="2.7.13.3" evidence="2"/>
<feature type="transmembrane region" description="Helical" evidence="8">
    <location>
        <begin position="177"/>
        <end position="196"/>
    </location>
</feature>
<evidence type="ECO:0000259" key="9">
    <source>
        <dbReference type="PROSITE" id="PS50109"/>
    </source>
</evidence>
<dbReference type="KEGG" id="mana:MAMMFC1_01124"/>
<dbReference type="AlphaFoldDB" id="A0A348AHC5"/>
<evidence type="ECO:0000256" key="3">
    <source>
        <dbReference type="ARBA" id="ARBA00022679"/>
    </source>
</evidence>
<dbReference type="InterPro" id="IPR003661">
    <property type="entry name" value="HisK_dim/P_dom"/>
</dbReference>
<dbReference type="InterPro" id="IPR036890">
    <property type="entry name" value="HATPase_C_sf"/>
</dbReference>
<dbReference type="InterPro" id="IPR000014">
    <property type="entry name" value="PAS"/>
</dbReference>
<dbReference type="Gene3D" id="3.30.450.20">
    <property type="entry name" value="PAS domain"/>
    <property type="match status" value="1"/>
</dbReference>
<keyword evidence="4" id="KW-0547">Nucleotide-binding</keyword>
<dbReference type="PROSITE" id="PS50109">
    <property type="entry name" value="HIS_KIN"/>
    <property type="match status" value="1"/>
</dbReference>
<dbReference type="PROSITE" id="PS50113">
    <property type="entry name" value="PAC"/>
    <property type="match status" value="1"/>
</dbReference>
<feature type="domain" description="Histidine kinase" evidence="9">
    <location>
        <begin position="347"/>
        <end position="552"/>
    </location>
</feature>
<dbReference type="OrthoDB" id="1672409at2"/>
<dbReference type="SUPFAM" id="SSF55785">
    <property type="entry name" value="PYP-like sensor domain (PAS domain)"/>
    <property type="match status" value="1"/>
</dbReference>
<dbReference type="Pfam" id="PF02518">
    <property type="entry name" value="HATPase_c"/>
    <property type="match status" value="1"/>
</dbReference>
<feature type="transmembrane region" description="Helical" evidence="8">
    <location>
        <begin position="6"/>
        <end position="26"/>
    </location>
</feature>
<evidence type="ECO:0000313" key="12">
    <source>
        <dbReference type="Proteomes" id="UP000276437"/>
    </source>
</evidence>
<evidence type="ECO:0000256" key="4">
    <source>
        <dbReference type="ARBA" id="ARBA00022741"/>
    </source>
</evidence>
<keyword evidence="6" id="KW-0067">ATP-binding</keyword>
<dbReference type="GO" id="GO:0000155">
    <property type="term" value="F:phosphorelay sensor kinase activity"/>
    <property type="evidence" value="ECO:0007669"/>
    <property type="project" value="InterPro"/>
</dbReference>
<reference evidence="11 12" key="1">
    <citation type="journal article" date="2018" name="Int. J. Syst. Evol. Microbiol.">
        <title>Methylomusa anaerophila gen. nov., sp. nov., an anaerobic methanol-utilizing bacterium isolated from a microbial fuel cell.</title>
        <authorList>
            <person name="Amano N."/>
            <person name="Yamamuro A."/>
            <person name="Miyahara M."/>
            <person name="Kouzuma A."/>
            <person name="Abe T."/>
            <person name="Watanabe K."/>
        </authorList>
    </citation>
    <scope>NUCLEOTIDE SEQUENCE [LARGE SCALE GENOMIC DNA]</scope>
    <source>
        <strain evidence="11 12">MMFC1</strain>
    </source>
</reference>
<evidence type="ECO:0000259" key="10">
    <source>
        <dbReference type="PROSITE" id="PS50113"/>
    </source>
</evidence>
<dbReference type="InterPro" id="IPR005467">
    <property type="entry name" value="His_kinase_dom"/>
</dbReference>
<dbReference type="SMART" id="SM00388">
    <property type="entry name" value="HisKA"/>
    <property type="match status" value="1"/>
</dbReference>
<feature type="domain" description="PAC" evidence="10">
    <location>
        <begin position="282"/>
        <end position="334"/>
    </location>
</feature>
<dbReference type="InterPro" id="IPR001610">
    <property type="entry name" value="PAC"/>
</dbReference>
<dbReference type="PANTHER" id="PTHR43065:SF46">
    <property type="entry name" value="C4-DICARBOXYLATE TRANSPORT SENSOR PROTEIN DCTB"/>
    <property type="match status" value="1"/>
</dbReference>
<dbReference type="Gene3D" id="1.10.287.130">
    <property type="match status" value="1"/>
</dbReference>
<feature type="transmembrane region" description="Helical" evidence="8">
    <location>
        <begin position="151"/>
        <end position="171"/>
    </location>
</feature>
<keyword evidence="3 11" id="KW-0808">Transferase</keyword>
<feature type="transmembrane region" description="Helical" evidence="8">
    <location>
        <begin position="59"/>
        <end position="84"/>
    </location>
</feature>
<dbReference type="CDD" id="cd00130">
    <property type="entry name" value="PAS"/>
    <property type="match status" value="1"/>
</dbReference>
<dbReference type="Proteomes" id="UP000276437">
    <property type="component" value="Chromosome"/>
</dbReference>
<evidence type="ECO:0000256" key="1">
    <source>
        <dbReference type="ARBA" id="ARBA00000085"/>
    </source>
</evidence>
<dbReference type="Pfam" id="PF00512">
    <property type="entry name" value="HisKA"/>
    <property type="match status" value="1"/>
</dbReference>